<dbReference type="InterPro" id="IPR009081">
    <property type="entry name" value="PP-bd_ACP"/>
</dbReference>
<dbReference type="PROSITE" id="PS50075">
    <property type="entry name" value="CARRIER"/>
    <property type="match status" value="1"/>
</dbReference>
<name>K1RTI7_9ZZZZ</name>
<organism evidence="2">
    <name type="scientific">human gut metagenome</name>
    <dbReference type="NCBI Taxonomy" id="408170"/>
    <lineage>
        <taxon>unclassified sequences</taxon>
        <taxon>metagenomes</taxon>
        <taxon>organismal metagenomes</taxon>
    </lineage>
</organism>
<dbReference type="Gene3D" id="1.10.1200.10">
    <property type="entry name" value="ACP-like"/>
    <property type="match status" value="1"/>
</dbReference>
<accession>K1RTI7</accession>
<dbReference type="InterPro" id="IPR036736">
    <property type="entry name" value="ACP-like_sf"/>
</dbReference>
<evidence type="ECO:0000259" key="1">
    <source>
        <dbReference type="PROSITE" id="PS50075"/>
    </source>
</evidence>
<dbReference type="SUPFAM" id="SSF47336">
    <property type="entry name" value="ACP-like"/>
    <property type="match status" value="1"/>
</dbReference>
<protein>
    <submittedName>
        <fullName evidence="2">Acyl carrier protein</fullName>
    </submittedName>
</protein>
<dbReference type="EMBL" id="AJWZ01011033">
    <property type="protein sequence ID" value="EKC46714.1"/>
    <property type="molecule type" value="Genomic_DNA"/>
</dbReference>
<feature type="domain" description="Carrier" evidence="1">
    <location>
        <begin position="16"/>
        <end position="93"/>
    </location>
</feature>
<comment type="caution">
    <text evidence="2">The sequence shown here is derived from an EMBL/GenBank/DDBJ whole genome shotgun (WGS) entry which is preliminary data.</text>
</comment>
<reference evidence="2" key="1">
    <citation type="journal article" date="2013" name="Environ. Microbiol.">
        <title>Microbiota from the distal guts of lean and obese adolescents exhibit partial functional redundancy besides clear differences in community structure.</title>
        <authorList>
            <person name="Ferrer M."/>
            <person name="Ruiz A."/>
            <person name="Lanza F."/>
            <person name="Haange S.B."/>
            <person name="Oberbach A."/>
            <person name="Till H."/>
            <person name="Bargiela R."/>
            <person name="Campoy C."/>
            <person name="Segura M.T."/>
            <person name="Richter M."/>
            <person name="von Bergen M."/>
            <person name="Seifert J."/>
            <person name="Suarez A."/>
        </authorList>
    </citation>
    <scope>NUCLEOTIDE SEQUENCE</scope>
</reference>
<evidence type="ECO:0000313" key="2">
    <source>
        <dbReference type="EMBL" id="EKC46714.1"/>
    </source>
</evidence>
<dbReference type="Pfam" id="PF00550">
    <property type="entry name" value="PP-binding"/>
    <property type="match status" value="1"/>
</dbReference>
<dbReference type="AlphaFoldDB" id="K1RTI7"/>
<proteinExistence type="predicted"/>
<gene>
    <name evidence="2" type="ORF">OBE_16109</name>
</gene>
<sequence>MGIIEIPYAPIRREGHMTFEDLLDILAEQFSCDAAELSEDTSFEDLGVDAEDLVELAWQLGEATGTEVEEDRLKTAWYHWRSLELGPRAGRRS</sequence>